<dbReference type="Proteomes" id="UP000027182">
    <property type="component" value="Chromosome"/>
</dbReference>
<dbReference type="Gene3D" id="3.40.50.150">
    <property type="entry name" value="Vaccinia Virus protein VP39"/>
    <property type="match status" value="1"/>
</dbReference>
<dbReference type="PROSITE" id="PS00094">
    <property type="entry name" value="C5_MTASE_1"/>
    <property type="match status" value="1"/>
</dbReference>
<keyword evidence="1 5" id="KW-0489">Methyltransferase</keyword>
<keyword evidence="2 5" id="KW-0808">Transferase</keyword>
<evidence type="ECO:0000256" key="1">
    <source>
        <dbReference type="ARBA" id="ARBA00022603"/>
    </source>
</evidence>
<dbReference type="Gene3D" id="3.90.120.10">
    <property type="entry name" value="DNA Methylase, subunit A, domain 2"/>
    <property type="match status" value="1"/>
</dbReference>
<dbReference type="PRINTS" id="PR00105">
    <property type="entry name" value="C5METTRFRASE"/>
</dbReference>
<evidence type="ECO:0000313" key="9">
    <source>
        <dbReference type="Proteomes" id="UP000027182"/>
    </source>
</evidence>
<dbReference type="PANTHER" id="PTHR46098:SF1">
    <property type="entry name" value="TRNA (CYTOSINE(38)-C(5))-METHYLTRANSFERASE"/>
    <property type="match status" value="1"/>
</dbReference>
<dbReference type="SUPFAM" id="SSF47413">
    <property type="entry name" value="lambda repressor-like DNA-binding domains"/>
    <property type="match status" value="1"/>
</dbReference>
<dbReference type="HOGENOM" id="CLU_006958_2_0_14"/>
<dbReference type="GO" id="GO:0009307">
    <property type="term" value="P:DNA restriction-modification system"/>
    <property type="evidence" value="ECO:0007669"/>
    <property type="project" value="UniProtKB-KW"/>
</dbReference>
<evidence type="ECO:0000256" key="5">
    <source>
        <dbReference type="PROSITE-ProRule" id="PRU01016"/>
    </source>
</evidence>
<dbReference type="InterPro" id="IPR001525">
    <property type="entry name" value="C5_MeTfrase"/>
</dbReference>
<dbReference type="AlphaFoldDB" id="A0A059Y8Q5"/>
<keyword evidence="3 5" id="KW-0949">S-adenosyl-L-methionine</keyword>
<evidence type="ECO:0000256" key="4">
    <source>
        <dbReference type="ARBA" id="ARBA00022747"/>
    </source>
</evidence>
<sequence>MKKSKFTFIDLFSGIGGFHQAMSKLGGECVFASDIDIDCAKIYKKNYSIDSYSDITKVSVENIPKHDVLCAGFPCQAFSKAGKQAGINDARGTLFYDIARILEHHKPKFFILENVRNFVSHDSGNTWAIVKNILRSLGYRLTYSPLVLSPHQFGVPQFRERVYILGQYDPNNVDIPIEIELPNLLSKSDNTIDSILDLSEKIDKKYLISLDEEKILNIWDEFYKGINIKSIGFPVWVDYLNNKNIDNSLPSWKTRIIEKNQFLYNQNKEFIDSWLENYQYLKDYSPSWRKFEWQAGTSISSLWDGVIQFRPSGIRIKRPDVFSTLVALVQTQIIGKYKRRLTIKEAGKLQSFTDNFIFHEKDHISYRQLGNSVNVRILYELGLRLFSNVFINELYITNKEQLVDLVYSLIDAKKKSDNFSDAIIADYLGMTRQSYQTIKNRKSFGIDILFKILKLLNCDLKIHFNSKNFSNTKHKTIKV</sequence>
<dbReference type="Pfam" id="PF00145">
    <property type="entry name" value="DNA_methylase"/>
    <property type="match status" value="1"/>
</dbReference>
<dbReference type="GO" id="GO:0003886">
    <property type="term" value="F:DNA (cytosine-5-)-methyltransferase activity"/>
    <property type="evidence" value="ECO:0007669"/>
    <property type="project" value="UniProtKB-EC"/>
</dbReference>
<evidence type="ECO:0000256" key="6">
    <source>
        <dbReference type="RuleBase" id="RU000416"/>
    </source>
</evidence>
<feature type="active site" evidence="5">
    <location>
        <position position="75"/>
    </location>
</feature>
<dbReference type="NCBIfam" id="TIGR00675">
    <property type="entry name" value="dcm"/>
    <property type="match status" value="1"/>
</dbReference>
<dbReference type="PATRIC" id="fig|1316930.3.peg.500"/>
<keyword evidence="4" id="KW-0680">Restriction system</keyword>
<evidence type="ECO:0000256" key="3">
    <source>
        <dbReference type="ARBA" id="ARBA00022691"/>
    </source>
</evidence>
<proteinExistence type="inferred from homology"/>
<dbReference type="InterPro" id="IPR018117">
    <property type="entry name" value="C5_DNA_meth_AS"/>
</dbReference>
<dbReference type="EMBL" id="CP005933">
    <property type="protein sequence ID" value="AIA34066.1"/>
    <property type="molecule type" value="Genomic_DNA"/>
</dbReference>
<dbReference type="PANTHER" id="PTHR46098">
    <property type="entry name" value="TRNA (CYTOSINE(38)-C(5))-METHYLTRANSFERASE"/>
    <property type="match status" value="1"/>
</dbReference>
<evidence type="ECO:0000256" key="2">
    <source>
        <dbReference type="ARBA" id="ARBA00022679"/>
    </source>
</evidence>
<evidence type="ECO:0000313" key="8">
    <source>
        <dbReference type="EMBL" id="AIA34066.1"/>
    </source>
</evidence>
<dbReference type="RefSeq" id="WP_013954865.1">
    <property type="nucleotide sequence ID" value="NZ_CP005933.1"/>
</dbReference>
<dbReference type="SUPFAM" id="SSF53335">
    <property type="entry name" value="S-adenosyl-L-methionine-dependent methyltransferases"/>
    <property type="match status" value="1"/>
</dbReference>
<gene>
    <name evidence="8" type="ORF">K668_02440</name>
</gene>
<dbReference type="REBASE" id="87567">
    <property type="entry name" value="M.Mbo70ORF2440P"/>
</dbReference>
<comment type="catalytic activity">
    <reaction evidence="7">
        <text>a 2'-deoxycytidine in DNA + S-adenosyl-L-methionine = a 5-methyl-2'-deoxycytidine in DNA + S-adenosyl-L-homocysteine + H(+)</text>
        <dbReference type="Rhea" id="RHEA:13681"/>
        <dbReference type="Rhea" id="RHEA-COMP:11369"/>
        <dbReference type="Rhea" id="RHEA-COMP:11370"/>
        <dbReference type="ChEBI" id="CHEBI:15378"/>
        <dbReference type="ChEBI" id="CHEBI:57856"/>
        <dbReference type="ChEBI" id="CHEBI:59789"/>
        <dbReference type="ChEBI" id="CHEBI:85452"/>
        <dbReference type="ChEBI" id="CHEBI:85454"/>
        <dbReference type="EC" id="2.1.1.37"/>
    </reaction>
</comment>
<dbReference type="InterPro" id="IPR029063">
    <property type="entry name" value="SAM-dependent_MTases_sf"/>
</dbReference>
<evidence type="ECO:0000256" key="7">
    <source>
        <dbReference type="RuleBase" id="RU000417"/>
    </source>
</evidence>
<dbReference type="KEGG" id="mbq:K668_02440"/>
<name>A0A059Y8Q5_MYCBV</name>
<accession>A0A059Y8Q5</accession>
<dbReference type="PROSITE" id="PS51679">
    <property type="entry name" value="SAM_MT_C5"/>
    <property type="match status" value="1"/>
</dbReference>
<dbReference type="GO" id="GO:0003677">
    <property type="term" value="F:DNA binding"/>
    <property type="evidence" value="ECO:0007669"/>
    <property type="project" value="InterPro"/>
</dbReference>
<dbReference type="GO" id="GO:0032259">
    <property type="term" value="P:methylation"/>
    <property type="evidence" value="ECO:0007669"/>
    <property type="project" value="UniProtKB-KW"/>
</dbReference>
<comment type="similarity">
    <text evidence="5 6">Belongs to the class I-like SAM-binding methyltransferase superfamily. C5-methyltransferase family.</text>
</comment>
<dbReference type="InterPro" id="IPR050750">
    <property type="entry name" value="C5-MTase"/>
</dbReference>
<dbReference type="InterPro" id="IPR010982">
    <property type="entry name" value="Lambda_DNA-bd_dom_sf"/>
</dbReference>
<protein>
    <recommendedName>
        <fullName evidence="7">Cytosine-specific methyltransferase</fullName>
        <ecNumber evidence="7">2.1.1.37</ecNumber>
    </recommendedName>
</protein>
<organism evidence="8 9">
    <name type="scientific">Mycoplasmopsis bovis CQ-W70</name>
    <dbReference type="NCBI Taxonomy" id="1316930"/>
    <lineage>
        <taxon>Bacteria</taxon>
        <taxon>Bacillati</taxon>
        <taxon>Mycoplasmatota</taxon>
        <taxon>Mycoplasmoidales</taxon>
        <taxon>Metamycoplasmataceae</taxon>
        <taxon>Mycoplasmopsis</taxon>
    </lineage>
</organism>
<dbReference type="EC" id="2.1.1.37" evidence="7"/>
<dbReference type="CDD" id="cd00315">
    <property type="entry name" value="Cyt_C5_DNA_methylase"/>
    <property type="match status" value="1"/>
</dbReference>
<reference evidence="8 9" key="1">
    <citation type="submission" date="2013-04" db="EMBL/GenBank/DDBJ databases">
        <authorList>
            <person name="Lin L."/>
            <person name="Zeng Z."/>
            <person name="Xie J."/>
            <person name="Luo L."/>
            <person name="Yang Z."/>
            <person name="Liang W."/>
            <person name="Lin H."/>
            <person name="Dong C."/>
            <person name="Sun Y."/>
        </authorList>
    </citation>
    <scope>NUCLEOTIDE SEQUENCE [LARGE SCALE GENOMIC DNA]</scope>
    <source>
        <strain evidence="8 9">CQ-W70</strain>
    </source>
</reference>